<dbReference type="GO" id="GO:0046872">
    <property type="term" value="F:metal ion binding"/>
    <property type="evidence" value="ECO:0007669"/>
    <property type="project" value="UniProtKB-KW"/>
</dbReference>
<protein>
    <submittedName>
        <fullName evidence="4">Uncharacterized protein</fullName>
    </submittedName>
</protein>
<feature type="domain" description="Peptidase M16 middle/third" evidence="2">
    <location>
        <begin position="100"/>
        <end position="394"/>
    </location>
</feature>
<organism evidence="4 5">
    <name type="scientific">Clydaea vesicula</name>
    <dbReference type="NCBI Taxonomy" id="447962"/>
    <lineage>
        <taxon>Eukaryota</taxon>
        <taxon>Fungi</taxon>
        <taxon>Fungi incertae sedis</taxon>
        <taxon>Chytridiomycota</taxon>
        <taxon>Chytridiomycota incertae sedis</taxon>
        <taxon>Chytridiomycetes</taxon>
        <taxon>Lobulomycetales</taxon>
        <taxon>Lobulomycetaceae</taxon>
        <taxon>Clydaea</taxon>
    </lineage>
</organism>
<evidence type="ECO:0000259" key="3">
    <source>
        <dbReference type="Pfam" id="PF22456"/>
    </source>
</evidence>
<comment type="caution">
    <text evidence="4">The sequence shown here is derived from an EMBL/GenBank/DDBJ whole genome shotgun (WGS) entry which is preliminary data.</text>
</comment>
<dbReference type="InterPro" id="IPR050626">
    <property type="entry name" value="Peptidase_M16"/>
</dbReference>
<dbReference type="InterPro" id="IPR011249">
    <property type="entry name" value="Metalloenz_LuxS/M16"/>
</dbReference>
<dbReference type="Pfam" id="PF22456">
    <property type="entry name" value="PqqF-like_C_4"/>
    <property type="match status" value="1"/>
</dbReference>
<dbReference type="PANTHER" id="PTHR43690">
    <property type="entry name" value="NARDILYSIN"/>
    <property type="match status" value="1"/>
</dbReference>
<reference evidence="4" key="1">
    <citation type="submission" date="2020-05" db="EMBL/GenBank/DDBJ databases">
        <title>Phylogenomic resolution of chytrid fungi.</title>
        <authorList>
            <person name="Stajich J.E."/>
            <person name="Amses K."/>
            <person name="Simmons R."/>
            <person name="Seto K."/>
            <person name="Myers J."/>
            <person name="Bonds A."/>
            <person name="Quandt C.A."/>
            <person name="Barry K."/>
            <person name="Liu P."/>
            <person name="Grigoriev I."/>
            <person name="Longcore J.E."/>
            <person name="James T.Y."/>
        </authorList>
    </citation>
    <scope>NUCLEOTIDE SEQUENCE</scope>
    <source>
        <strain evidence="4">JEL0476</strain>
    </source>
</reference>
<proteinExistence type="predicted"/>
<dbReference type="Proteomes" id="UP001211065">
    <property type="component" value="Unassembled WGS sequence"/>
</dbReference>
<evidence type="ECO:0000313" key="4">
    <source>
        <dbReference type="EMBL" id="KAJ3219963.1"/>
    </source>
</evidence>
<dbReference type="EMBL" id="JADGJW010000319">
    <property type="protein sequence ID" value="KAJ3219963.1"/>
    <property type="molecule type" value="Genomic_DNA"/>
</dbReference>
<dbReference type="AlphaFoldDB" id="A0AAD5U065"/>
<sequence length="617" mass="72223">MNSHPAYLVSTVLGSEGKNSILSLLKKLGYVEGLSCESSLNGGDTIFYEISVSLTDEGLRNWRDVARIIFNSIDIFKNNRGSFPEYIFKELNIIRELNWRFSQRTDRLSNTMTSMLRKVKSAEDFNDFPLKNLFISKFDEQKIAEFFSYLKIENCFVTIFSKVQPENLEKNNMKFQREQWMNVNVGKRPWTEEEYEDFNSKNNCKEELINWPPQNNLLPDVKNLEILDETVGKFASIEPKTLYSDIDGELNYIRDSKFLVPKVYLKFNILTPAIRPDNPKSIALGHLYTRFVEERLNEISYEASYAGLHYDVYMKENRAINFSISGYSDKIGYFLKNILNNVLSPELTKNEFDIFYQSQKIDYENFSKANPMQQGFEKLSSVIVKEYSSHRDILLAIKSEINFEELKKFVSSELFKQTFIEGFIGGNISDAESLKLFKLVKEKLSEKKLVDDEKEILSKEKFLEKVKKCELKRFHSFASPNYIESKFEVKGNAVIWILELISPSTVNETKEENDWNRVALSVLGKLIQEPFYSEIRTKQQVGYIVQSQVERKNERLFLHTYIQSNTHDPRDLLSRIELFMENFIIELKEDLTINDRLESIKHSLLERLQEPFDNLSK</sequence>
<dbReference type="InterPro" id="IPR054734">
    <property type="entry name" value="PqqF-like_C_4"/>
</dbReference>
<dbReference type="PANTHER" id="PTHR43690:SF18">
    <property type="entry name" value="INSULIN-DEGRADING ENZYME-RELATED"/>
    <property type="match status" value="1"/>
</dbReference>
<gene>
    <name evidence="4" type="ORF">HK099_004487</name>
</gene>
<accession>A0AAD5U065</accession>
<keyword evidence="5" id="KW-1185">Reference proteome</keyword>
<keyword evidence="1" id="KW-0479">Metal-binding</keyword>
<dbReference type="Gene3D" id="3.30.830.10">
    <property type="entry name" value="Metalloenzyme, LuxS/M16 peptidase-like"/>
    <property type="match status" value="3"/>
</dbReference>
<evidence type="ECO:0000256" key="1">
    <source>
        <dbReference type="ARBA" id="ARBA00022723"/>
    </source>
</evidence>
<dbReference type="Pfam" id="PF16187">
    <property type="entry name" value="Peptidase_M16_M"/>
    <property type="match status" value="1"/>
</dbReference>
<name>A0AAD5U065_9FUNG</name>
<evidence type="ECO:0000313" key="5">
    <source>
        <dbReference type="Proteomes" id="UP001211065"/>
    </source>
</evidence>
<feature type="domain" description="Coenzyme PQQ synthesis protein F-like C-terminal lobe" evidence="3">
    <location>
        <begin position="522"/>
        <end position="616"/>
    </location>
</feature>
<dbReference type="SUPFAM" id="SSF63411">
    <property type="entry name" value="LuxS/MPP-like metallohydrolase"/>
    <property type="match status" value="3"/>
</dbReference>
<dbReference type="InterPro" id="IPR032632">
    <property type="entry name" value="Peptidase_M16_M"/>
</dbReference>
<evidence type="ECO:0000259" key="2">
    <source>
        <dbReference type="Pfam" id="PF16187"/>
    </source>
</evidence>